<feature type="domain" description="VWFA" evidence="2">
    <location>
        <begin position="197"/>
        <end position="411"/>
    </location>
</feature>
<dbReference type="Pfam" id="PF13519">
    <property type="entry name" value="VWA_2"/>
    <property type="match status" value="1"/>
</dbReference>
<dbReference type="AlphaFoldDB" id="A0A2T4VXF3"/>
<gene>
    <name evidence="3" type="ORF">C4617_03375</name>
</gene>
<dbReference type="Gene3D" id="3.40.50.410">
    <property type="entry name" value="von Willebrand factor, type A domain"/>
    <property type="match status" value="1"/>
</dbReference>
<keyword evidence="1" id="KW-0812">Transmembrane</keyword>
<dbReference type="InterPro" id="IPR002035">
    <property type="entry name" value="VWF_A"/>
</dbReference>
<keyword evidence="1" id="KW-1133">Transmembrane helix</keyword>
<feature type="transmembrane region" description="Helical" evidence="1">
    <location>
        <begin position="21"/>
        <end position="47"/>
    </location>
</feature>
<dbReference type="Proteomes" id="UP000240811">
    <property type="component" value="Unassembled WGS sequence"/>
</dbReference>
<dbReference type="CDD" id="cd00198">
    <property type="entry name" value="vWFA"/>
    <property type="match status" value="1"/>
</dbReference>
<reference evidence="4" key="1">
    <citation type="submission" date="2018-02" db="EMBL/GenBank/DDBJ databases">
        <title>Genome sequence of Candidatus Liberibacter europaeus.</title>
        <authorList>
            <person name="Frampton R.A."/>
            <person name="Thompson S.M."/>
            <person name="David C."/>
            <person name="Addison S.M."/>
            <person name="Smith G.R."/>
        </authorList>
    </citation>
    <scope>NUCLEOTIDE SEQUENCE [LARGE SCALE GENOMIC DNA]</scope>
</reference>
<dbReference type="EMBL" id="PSQJ01000003">
    <property type="protein sequence ID" value="PTL86455.1"/>
    <property type="molecule type" value="Genomic_DNA"/>
</dbReference>
<name>A0A2T4VXF3_9HYPH</name>
<keyword evidence="1" id="KW-0472">Membrane</keyword>
<proteinExistence type="predicted"/>
<comment type="caution">
    <text evidence="3">The sequence shown here is derived from an EMBL/GenBank/DDBJ whole genome shotgun (WGS) entry which is preliminary data.</text>
</comment>
<sequence length="426" mass="48644">MRLLTIILSKIKKITLYNKASFSTVFAFSIIPLLSAVFLLTLIINLYHKKVSLENANNVAILAGASKMVSNFSKLGENITNYANKYVIMDVKKFIRNHLKESLSVAVFDKTEINHIADKAKVDVFFHNKDSSNNFQLSKNQSSFKDNKMLYHINITTFYDYYPKFLGNLFAEYLHKTIVVFMHAIVKMEIGNRSVSFLEFVIDLSGSMNCSMDVNPENQDLYNMCLNDKKRSKITALKNAMLLFLNTIGNIPNAKQKNYVGLVGYTESIVKNIPPSWGTENIRQYVEQKMDSITNAGTNSAPAMKKAYKELTADERSNFFSKLLHKRSKLPSMPLHKYIIFLTDGANNYQKNDQQTLKICEKAKNHSIKIFTISINSPASGRYLLKKCASSIEYYYNVIDISSMLQVFQNISTLIARNKYEVILKE</sequence>
<organism evidence="3 4">
    <name type="scientific">Candidatus Liberibacter europaeus</name>
    <dbReference type="NCBI Taxonomy" id="744859"/>
    <lineage>
        <taxon>Bacteria</taxon>
        <taxon>Pseudomonadati</taxon>
        <taxon>Pseudomonadota</taxon>
        <taxon>Alphaproteobacteria</taxon>
        <taxon>Hyphomicrobiales</taxon>
        <taxon>Rhizobiaceae</taxon>
        <taxon>Liberibacter</taxon>
    </lineage>
</organism>
<dbReference type="SUPFAM" id="SSF53300">
    <property type="entry name" value="vWA-like"/>
    <property type="match status" value="1"/>
</dbReference>
<evidence type="ECO:0000313" key="4">
    <source>
        <dbReference type="Proteomes" id="UP000240811"/>
    </source>
</evidence>
<dbReference type="SMART" id="SM00327">
    <property type="entry name" value="VWA"/>
    <property type="match status" value="1"/>
</dbReference>
<protein>
    <submittedName>
        <fullName evidence="3">VWA domain-containing protein</fullName>
    </submittedName>
</protein>
<evidence type="ECO:0000256" key="1">
    <source>
        <dbReference type="SAM" id="Phobius"/>
    </source>
</evidence>
<accession>A0A2T4VXF3</accession>
<dbReference type="PROSITE" id="PS50234">
    <property type="entry name" value="VWFA"/>
    <property type="match status" value="1"/>
</dbReference>
<evidence type="ECO:0000313" key="3">
    <source>
        <dbReference type="EMBL" id="PTL86455.1"/>
    </source>
</evidence>
<evidence type="ECO:0000259" key="2">
    <source>
        <dbReference type="PROSITE" id="PS50234"/>
    </source>
</evidence>
<dbReference type="InterPro" id="IPR036465">
    <property type="entry name" value="vWFA_dom_sf"/>
</dbReference>